<dbReference type="PANTHER" id="PTHR43420:SF44">
    <property type="entry name" value="ACETYLTRANSFERASE YPEA"/>
    <property type="match status" value="1"/>
</dbReference>
<dbReference type="EMBL" id="AEUX02000007">
    <property type="protein sequence ID" value="EHI68819.1"/>
    <property type="molecule type" value="Genomic_DNA"/>
</dbReference>
<evidence type="ECO:0000259" key="6">
    <source>
        <dbReference type="PROSITE" id="PS51186"/>
    </source>
</evidence>
<evidence type="ECO:0000256" key="2">
    <source>
        <dbReference type="ARBA" id="ARBA00022490"/>
    </source>
</evidence>
<dbReference type="Proteomes" id="UP000003330">
    <property type="component" value="Unassembled WGS sequence"/>
</dbReference>
<dbReference type="Gene3D" id="3.40.630.30">
    <property type="match status" value="1"/>
</dbReference>
<keyword evidence="4 7" id="KW-0012">Acyltransferase</keyword>
<dbReference type="RefSeq" id="WP_008089645.1">
    <property type="nucleotide sequence ID" value="NZ_AEUX02000007.1"/>
</dbReference>
<dbReference type="InterPro" id="IPR050680">
    <property type="entry name" value="YpeA/RimI_acetyltransf"/>
</dbReference>
<dbReference type="Pfam" id="PF00583">
    <property type="entry name" value="Acetyltransf_1"/>
    <property type="match status" value="1"/>
</dbReference>
<sequence>MLSIEEKAKAVYNLLSQVYPHSPWQLSQIIADMQQEQVDYFLIFEGDLLVAFLAIQNLVGEIEITNIAVLPDYQGKGLASRLMGNLSDASESVFLEVRESNHKAQALYRKHGFECVGKRPNYYKEPAEAALIMKREGSHDR</sequence>
<dbReference type="AlphaFoldDB" id="G5K4Z7"/>
<keyword evidence="3 7" id="KW-0808">Transferase</keyword>
<comment type="function">
    <text evidence="5">Acetylates the N-terminal alanine of ribosomal protein bS18.</text>
</comment>
<evidence type="ECO:0000256" key="5">
    <source>
        <dbReference type="RuleBase" id="RU363094"/>
    </source>
</evidence>
<evidence type="ECO:0000313" key="8">
    <source>
        <dbReference type="Proteomes" id="UP000003330"/>
    </source>
</evidence>
<feature type="domain" description="N-acetyltransferase" evidence="6">
    <location>
        <begin position="1"/>
        <end position="138"/>
    </location>
</feature>
<comment type="catalytic activity">
    <reaction evidence="5">
        <text>N-terminal L-alanyl-[ribosomal protein bS18] + acetyl-CoA = N-terminal N(alpha)-acetyl-L-alanyl-[ribosomal protein bS18] + CoA + H(+)</text>
        <dbReference type="Rhea" id="RHEA:43756"/>
        <dbReference type="Rhea" id="RHEA-COMP:10676"/>
        <dbReference type="Rhea" id="RHEA-COMP:10677"/>
        <dbReference type="ChEBI" id="CHEBI:15378"/>
        <dbReference type="ChEBI" id="CHEBI:57287"/>
        <dbReference type="ChEBI" id="CHEBI:57288"/>
        <dbReference type="ChEBI" id="CHEBI:64718"/>
        <dbReference type="ChEBI" id="CHEBI:83683"/>
        <dbReference type="EC" id="2.3.1.266"/>
    </reaction>
</comment>
<keyword evidence="8" id="KW-1185">Reference proteome</keyword>
<dbReference type="STRING" id="764299.STRIC_1884"/>
<accession>G5K4Z7</accession>
<evidence type="ECO:0000313" key="7">
    <source>
        <dbReference type="EMBL" id="EHI68819.1"/>
    </source>
</evidence>
<name>G5K4Z7_9STRE</name>
<comment type="subcellular location">
    <subcellularLocation>
        <location evidence="5">Cytoplasm</location>
    </subcellularLocation>
</comment>
<dbReference type="InterPro" id="IPR016181">
    <property type="entry name" value="Acyl_CoA_acyltransferase"/>
</dbReference>
<organism evidence="7 8">
    <name type="scientific">Streptococcus ictaluri 707-05</name>
    <dbReference type="NCBI Taxonomy" id="764299"/>
    <lineage>
        <taxon>Bacteria</taxon>
        <taxon>Bacillati</taxon>
        <taxon>Bacillota</taxon>
        <taxon>Bacilli</taxon>
        <taxon>Lactobacillales</taxon>
        <taxon>Streptococcaceae</taxon>
        <taxon>Streptococcus</taxon>
    </lineage>
</organism>
<evidence type="ECO:0000256" key="3">
    <source>
        <dbReference type="ARBA" id="ARBA00022679"/>
    </source>
</evidence>
<gene>
    <name evidence="7" type="primary">rimI</name>
    <name evidence="7" type="ORF">STRIC_1884</name>
</gene>
<dbReference type="SUPFAM" id="SSF55729">
    <property type="entry name" value="Acyl-CoA N-acyltransferases (Nat)"/>
    <property type="match status" value="1"/>
</dbReference>
<comment type="caution">
    <text evidence="7">The sequence shown here is derived from an EMBL/GenBank/DDBJ whole genome shotgun (WGS) entry which is preliminary data.</text>
</comment>
<evidence type="ECO:0000256" key="4">
    <source>
        <dbReference type="ARBA" id="ARBA00023315"/>
    </source>
</evidence>
<dbReference type="InterPro" id="IPR000182">
    <property type="entry name" value="GNAT_dom"/>
</dbReference>
<keyword evidence="2 5" id="KW-0963">Cytoplasm</keyword>
<dbReference type="eggNOG" id="COG0456">
    <property type="taxonomic scope" value="Bacteria"/>
</dbReference>
<dbReference type="OrthoDB" id="9794566at2"/>
<reference evidence="7 8" key="1">
    <citation type="journal article" date="2014" name="Int. J. Syst. Evol. Microbiol.">
        <title>Phylogenomics and the dynamic genome evolution of the genus Streptococcus.</title>
        <authorList>
            <consortium name="The Broad Institute Genome Sequencing Platform"/>
            <person name="Richards V.P."/>
            <person name="Palmer S.R."/>
            <person name="Pavinski Bitar P.D."/>
            <person name="Qin X."/>
            <person name="Weinstock G.M."/>
            <person name="Highlander S.K."/>
            <person name="Town C.D."/>
            <person name="Burne R.A."/>
            <person name="Stanhope M.J."/>
        </authorList>
    </citation>
    <scope>NUCLEOTIDE SEQUENCE [LARGE SCALE GENOMIC DNA]</scope>
    <source>
        <strain evidence="7 8">707-05</strain>
    </source>
</reference>
<dbReference type="InterPro" id="IPR006464">
    <property type="entry name" value="AcTrfase_RimI/Ard1"/>
</dbReference>
<dbReference type="EC" id="2.3.1.266" evidence="5"/>
<dbReference type="NCBIfam" id="TIGR01575">
    <property type="entry name" value="rimI"/>
    <property type="match status" value="1"/>
</dbReference>
<dbReference type="CDD" id="cd04301">
    <property type="entry name" value="NAT_SF"/>
    <property type="match status" value="1"/>
</dbReference>
<dbReference type="GO" id="GO:0005737">
    <property type="term" value="C:cytoplasm"/>
    <property type="evidence" value="ECO:0007669"/>
    <property type="project" value="UniProtKB-SubCell"/>
</dbReference>
<dbReference type="PANTHER" id="PTHR43420">
    <property type="entry name" value="ACETYLTRANSFERASE"/>
    <property type="match status" value="1"/>
</dbReference>
<proteinExistence type="inferred from homology"/>
<protein>
    <recommendedName>
        <fullName evidence="5">[Ribosomal protein bS18]-alanine N-acetyltransferase</fullName>
        <ecNumber evidence="5">2.3.1.266</ecNumber>
    </recommendedName>
</protein>
<evidence type="ECO:0000256" key="1">
    <source>
        <dbReference type="ARBA" id="ARBA00005395"/>
    </source>
</evidence>
<dbReference type="GO" id="GO:0008999">
    <property type="term" value="F:protein-N-terminal-alanine acetyltransferase activity"/>
    <property type="evidence" value="ECO:0007669"/>
    <property type="project" value="UniProtKB-EC"/>
</dbReference>
<comment type="similarity">
    <text evidence="1 5">Belongs to the acetyltransferase family. RimI subfamily.</text>
</comment>
<dbReference type="PROSITE" id="PS51186">
    <property type="entry name" value="GNAT"/>
    <property type="match status" value="1"/>
</dbReference>